<dbReference type="GO" id="GO:0003700">
    <property type="term" value="F:DNA-binding transcription factor activity"/>
    <property type="evidence" value="ECO:0007669"/>
    <property type="project" value="TreeGrafter"/>
</dbReference>
<evidence type="ECO:0000259" key="5">
    <source>
        <dbReference type="PROSITE" id="PS51063"/>
    </source>
</evidence>
<dbReference type="PROSITE" id="PS51063">
    <property type="entry name" value="HTH_CRP_2"/>
    <property type="match status" value="1"/>
</dbReference>
<evidence type="ECO:0000313" key="7">
    <source>
        <dbReference type="Proteomes" id="UP000182306"/>
    </source>
</evidence>
<dbReference type="EMBL" id="CP013110">
    <property type="protein sequence ID" value="APG95119.1"/>
    <property type="molecule type" value="Genomic_DNA"/>
</dbReference>
<sequence>MSLELRTENIGKDRRPELPPELPDPVILPGYQALFLSESVDGLDEGAHFLDALKPEEWARLNSHGRHLAFSSGAAIFAQGDSHDGIFIIKTGQVRVFYTAPSGREITLAYWTDGHFIGGPEMTGGGTHIWSGEALSDCEILFLPASALRKLVVELPSFALCLLQGLAAKGKCYSAMAQMLGTRSVIERLAQFLTNLGQLHGVRDGQAVIINAKVTHDQIAAMVGSTRQWVTMMMKRFQKEGLVTVTPRHIRIERPHKLMNMVSKGGA</sequence>
<geneLocation type="plasmid" evidence="6 7">
    <name>C</name>
</geneLocation>
<dbReference type="Gene3D" id="2.60.120.10">
    <property type="entry name" value="Jelly Rolls"/>
    <property type="match status" value="1"/>
</dbReference>
<dbReference type="Pfam" id="PF00027">
    <property type="entry name" value="cNMP_binding"/>
    <property type="match status" value="1"/>
</dbReference>
<dbReference type="SUPFAM" id="SSF46785">
    <property type="entry name" value="Winged helix' DNA-binding domain"/>
    <property type="match status" value="1"/>
</dbReference>
<dbReference type="Pfam" id="PF13545">
    <property type="entry name" value="HTH_Crp_2"/>
    <property type="match status" value="1"/>
</dbReference>
<evidence type="ECO:0000313" key="6">
    <source>
        <dbReference type="EMBL" id="APG95119.1"/>
    </source>
</evidence>
<accession>A0A1L3LYC6</accession>
<dbReference type="GO" id="GO:0005829">
    <property type="term" value="C:cytosol"/>
    <property type="evidence" value="ECO:0007669"/>
    <property type="project" value="TreeGrafter"/>
</dbReference>
<dbReference type="InterPro" id="IPR014710">
    <property type="entry name" value="RmlC-like_jellyroll"/>
</dbReference>
<organism evidence="6 7">
    <name type="scientific">Sinorhizobium americanum</name>
    <dbReference type="NCBI Taxonomy" id="194963"/>
    <lineage>
        <taxon>Bacteria</taxon>
        <taxon>Pseudomonadati</taxon>
        <taxon>Pseudomonadota</taxon>
        <taxon>Alphaproteobacteria</taxon>
        <taxon>Hyphomicrobiales</taxon>
        <taxon>Rhizobiaceae</taxon>
        <taxon>Sinorhizobium/Ensifer group</taxon>
        <taxon>Sinorhizobium</taxon>
    </lineage>
</organism>
<dbReference type="SMART" id="SM00100">
    <property type="entry name" value="cNMP"/>
    <property type="match status" value="1"/>
</dbReference>
<dbReference type="PANTHER" id="PTHR24567">
    <property type="entry name" value="CRP FAMILY TRANSCRIPTIONAL REGULATORY PROTEIN"/>
    <property type="match status" value="1"/>
</dbReference>
<dbReference type="InterPro" id="IPR036390">
    <property type="entry name" value="WH_DNA-bd_sf"/>
</dbReference>
<reference evidence="6 7" key="1">
    <citation type="submission" date="2015-10" db="EMBL/GenBank/DDBJ databases">
        <title>Genomic differences between typical nodule nitrogen-fixing rhizobial strains and those coming from bean seeds.</title>
        <authorList>
            <person name="Peralta H."/>
            <person name="Aguilar-Vera A."/>
            <person name="Diaz R."/>
            <person name="Mora Y."/>
            <person name="Martinez-Batallar G."/>
            <person name="Salazar E."/>
            <person name="Vargas-Lagunas C."/>
            <person name="Encarnacion S."/>
            <person name="Girard L."/>
            <person name="Mora J."/>
        </authorList>
    </citation>
    <scope>NUCLEOTIDE SEQUENCE [LARGE SCALE GENOMIC DNA]</scope>
    <source>
        <strain evidence="6 7">CFNEI 73</strain>
        <plasmid evidence="6 7">C</plasmid>
    </source>
</reference>
<dbReference type="AlphaFoldDB" id="A0A1L3LYC6"/>
<dbReference type="InterPro" id="IPR012318">
    <property type="entry name" value="HTH_CRP"/>
</dbReference>
<proteinExistence type="predicted"/>
<keyword evidence="6" id="KW-0614">Plasmid</keyword>
<dbReference type="InterPro" id="IPR018490">
    <property type="entry name" value="cNMP-bd_dom_sf"/>
</dbReference>
<gene>
    <name evidence="6" type="ORF">SAMCFNEI73_pC1415</name>
</gene>
<dbReference type="KEGG" id="same:SAMCFNEI73_pC1415"/>
<evidence type="ECO:0000259" key="4">
    <source>
        <dbReference type="PROSITE" id="PS50042"/>
    </source>
</evidence>
<dbReference type="OrthoDB" id="7827473at2"/>
<evidence type="ECO:0000256" key="1">
    <source>
        <dbReference type="ARBA" id="ARBA00023015"/>
    </source>
</evidence>
<dbReference type="CDD" id="cd00038">
    <property type="entry name" value="CAP_ED"/>
    <property type="match status" value="1"/>
</dbReference>
<dbReference type="CDD" id="cd00092">
    <property type="entry name" value="HTH_CRP"/>
    <property type="match status" value="1"/>
</dbReference>
<dbReference type="InterPro" id="IPR000595">
    <property type="entry name" value="cNMP-bd_dom"/>
</dbReference>
<keyword evidence="7" id="KW-1185">Reference proteome</keyword>
<dbReference type="PROSITE" id="PS50042">
    <property type="entry name" value="CNMP_BINDING_3"/>
    <property type="match status" value="1"/>
</dbReference>
<feature type="domain" description="HTH crp-type" evidence="5">
    <location>
        <begin position="183"/>
        <end position="256"/>
    </location>
</feature>
<keyword evidence="2" id="KW-0238">DNA-binding</keyword>
<dbReference type="SUPFAM" id="SSF51206">
    <property type="entry name" value="cAMP-binding domain-like"/>
    <property type="match status" value="1"/>
</dbReference>
<dbReference type="RefSeq" id="WP_082912401.1">
    <property type="nucleotide sequence ID" value="NZ_CP013110.1"/>
</dbReference>
<dbReference type="GO" id="GO:0003677">
    <property type="term" value="F:DNA binding"/>
    <property type="evidence" value="ECO:0007669"/>
    <property type="project" value="UniProtKB-KW"/>
</dbReference>
<dbReference type="Proteomes" id="UP000182306">
    <property type="component" value="Plasmid C"/>
</dbReference>
<dbReference type="Gene3D" id="1.10.10.10">
    <property type="entry name" value="Winged helix-like DNA-binding domain superfamily/Winged helix DNA-binding domain"/>
    <property type="match status" value="1"/>
</dbReference>
<feature type="domain" description="Cyclic nucleotide-binding" evidence="4">
    <location>
        <begin position="49"/>
        <end position="152"/>
    </location>
</feature>
<dbReference type="PANTHER" id="PTHR24567:SF68">
    <property type="entry name" value="DNA-BINDING TRANSCRIPTIONAL DUAL REGULATOR CRP"/>
    <property type="match status" value="1"/>
</dbReference>
<evidence type="ECO:0000256" key="2">
    <source>
        <dbReference type="ARBA" id="ARBA00023125"/>
    </source>
</evidence>
<dbReference type="SMART" id="SM00419">
    <property type="entry name" value="HTH_CRP"/>
    <property type="match status" value="1"/>
</dbReference>
<evidence type="ECO:0000256" key="3">
    <source>
        <dbReference type="ARBA" id="ARBA00023163"/>
    </source>
</evidence>
<keyword evidence="1" id="KW-0805">Transcription regulation</keyword>
<name>A0A1L3LYC6_9HYPH</name>
<dbReference type="InterPro" id="IPR050397">
    <property type="entry name" value="Env_Response_Regulators"/>
</dbReference>
<protein>
    <submittedName>
        <fullName evidence="6">Transcriptional regulator, Crp/Fnr family</fullName>
    </submittedName>
</protein>
<keyword evidence="3" id="KW-0804">Transcription</keyword>
<dbReference type="InterPro" id="IPR036388">
    <property type="entry name" value="WH-like_DNA-bd_sf"/>
</dbReference>